<evidence type="ECO:0000313" key="3">
    <source>
        <dbReference type="Proteomes" id="UP001157355"/>
    </source>
</evidence>
<dbReference type="EMBL" id="BSPP01000005">
    <property type="protein sequence ID" value="GLS86472.1"/>
    <property type="molecule type" value="Genomic_DNA"/>
</dbReference>
<organism evidence="2 3">
    <name type="scientific">Cypionkella aquatica</name>
    <dbReference type="NCBI Taxonomy" id="1756042"/>
    <lineage>
        <taxon>Bacteria</taxon>
        <taxon>Pseudomonadati</taxon>
        <taxon>Pseudomonadota</taxon>
        <taxon>Alphaproteobacteria</taxon>
        <taxon>Rhodobacterales</taxon>
        <taxon>Paracoccaceae</taxon>
        <taxon>Cypionkella</taxon>
    </lineage>
</organism>
<name>A0AA37TXZ6_9RHOB</name>
<keyword evidence="1" id="KW-1133">Transmembrane helix</keyword>
<protein>
    <submittedName>
        <fullName evidence="2">Uncharacterized protein</fullName>
    </submittedName>
</protein>
<accession>A0AA37TXZ6</accession>
<dbReference type="AlphaFoldDB" id="A0AA37TXZ6"/>
<dbReference type="InterPro" id="IPR009935">
    <property type="entry name" value="DUF1467"/>
</dbReference>
<comment type="caution">
    <text evidence="2">The sequence shown here is derived from an EMBL/GenBank/DDBJ whole genome shotgun (WGS) entry which is preliminary data.</text>
</comment>
<dbReference type="Proteomes" id="UP001157355">
    <property type="component" value="Unassembled WGS sequence"/>
</dbReference>
<dbReference type="RefSeq" id="WP_284324694.1">
    <property type="nucleotide sequence ID" value="NZ_BSPP01000005.1"/>
</dbReference>
<evidence type="ECO:0000313" key="2">
    <source>
        <dbReference type="EMBL" id="GLS86472.1"/>
    </source>
</evidence>
<keyword evidence="3" id="KW-1185">Reference proteome</keyword>
<reference evidence="2 3" key="1">
    <citation type="journal article" date="2014" name="Int. J. Syst. Evol. Microbiol.">
        <title>Complete genome sequence of Corynebacterium casei LMG S-19264T (=DSM 44701T), isolated from a smear-ripened cheese.</title>
        <authorList>
            <consortium name="US DOE Joint Genome Institute (JGI-PGF)"/>
            <person name="Walter F."/>
            <person name="Albersmeier A."/>
            <person name="Kalinowski J."/>
            <person name="Ruckert C."/>
        </authorList>
    </citation>
    <scope>NUCLEOTIDE SEQUENCE [LARGE SCALE GENOMIC DNA]</scope>
    <source>
        <strain evidence="2 3">NBRC 111766</strain>
    </source>
</reference>
<gene>
    <name evidence="2" type="ORF">GCM10010873_14460</name>
</gene>
<dbReference type="Pfam" id="PF07330">
    <property type="entry name" value="DUF1467"/>
    <property type="match status" value="1"/>
</dbReference>
<evidence type="ECO:0000256" key="1">
    <source>
        <dbReference type="SAM" id="Phobius"/>
    </source>
</evidence>
<feature type="transmembrane region" description="Helical" evidence="1">
    <location>
        <begin position="54"/>
        <end position="71"/>
    </location>
</feature>
<keyword evidence="1" id="KW-0812">Transmembrane</keyword>
<proteinExistence type="predicted"/>
<keyword evidence="1" id="KW-0472">Membrane</keyword>
<sequence length="91" mass="10133">MTITAALVLFAVTWFMVFFCVLPMRFKSQAQAGDVEPGTPRSAPAEAMIKPKAKLTTVISLVVFAVLYLLITSGRWGIYDLDVFGLWANRY</sequence>